<dbReference type="Gene3D" id="3.30.300.90">
    <property type="entry name" value="BolA-like"/>
    <property type="match status" value="1"/>
</dbReference>
<evidence type="ECO:0000256" key="1">
    <source>
        <dbReference type="RuleBase" id="RU003860"/>
    </source>
</evidence>
<dbReference type="Pfam" id="PF01722">
    <property type="entry name" value="BolA"/>
    <property type="match status" value="1"/>
</dbReference>
<dbReference type="PANTHER" id="PTHR46230">
    <property type="match status" value="1"/>
</dbReference>
<comment type="caution">
    <text evidence="3">The sequence shown here is derived from an EMBL/GenBank/DDBJ whole genome shotgun (WGS) entry which is preliminary data.</text>
</comment>
<evidence type="ECO:0000313" key="3">
    <source>
        <dbReference type="EMBL" id="TDL88062.1"/>
    </source>
</evidence>
<comment type="similarity">
    <text evidence="1">Belongs to the BolA/IbaG family.</text>
</comment>
<sequence length="85" mass="9737">MAIAHEITTRLESEFQPERLKVTDDSESHRGHGGWKEGGETHFRVEIAAEALRPLSRMERHRAIHKAIGRDLIVRIHALEIHIDA</sequence>
<dbReference type="GO" id="GO:0016226">
    <property type="term" value="P:iron-sulfur cluster assembly"/>
    <property type="evidence" value="ECO:0007669"/>
    <property type="project" value="TreeGrafter"/>
</dbReference>
<organism evidence="3 4">
    <name type="scientific">Meridianimarinicoccus aquatilis</name>
    <dbReference type="NCBI Taxonomy" id="2552766"/>
    <lineage>
        <taxon>Bacteria</taxon>
        <taxon>Pseudomonadati</taxon>
        <taxon>Pseudomonadota</taxon>
        <taxon>Alphaproteobacteria</taxon>
        <taxon>Rhodobacterales</taxon>
        <taxon>Paracoccaceae</taxon>
        <taxon>Meridianimarinicoccus</taxon>
    </lineage>
</organism>
<gene>
    <name evidence="3" type="ORF">E2L05_09170</name>
</gene>
<dbReference type="RefSeq" id="WP_133342617.1">
    <property type="nucleotide sequence ID" value="NZ_SMZO01000017.1"/>
</dbReference>
<reference evidence="3 4" key="1">
    <citation type="submission" date="2019-03" db="EMBL/GenBank/DDBJ databases">
        <title>Rhodobacteraceae bacterium SM1902, a new member of the family Rhodobacteraceae isolated from Yantai.</title>
        <authorList>
            <person name="Sun Y."/>
        </authorList>
    </citation>
    <scope>NUCLEOTIDE SEQUENCE [LARGE SCALE GENOMIC DNA]</scope>
    <source>
        <strain evidence="3 4">SM1902</strain>
    </source>
</reference>
<evidence type="ECO:0000256" key="2">
    <source>
        <dbReference type="SAM" id="MobiDB-lite"/>
    </source>
</evidence>
<dbReference type="PIRSF" id="PIRSF003113">
    <property type="entry name" value="BolA"/>
    <property type="match status" value="1"/>
</dbReference>
<dbReference type="PANTHER" id="PTHR46230:SF7">
    <property type="entry name" value="BOLA-LIKE PROTEIN 1"/>
    <property type="match status" value="1"/>
</dbReference>
<dbReference type="InterPro" id="IPR002634">
    <property type="entry name" value="BolA"/>
</dbReference>
<dbReference type="InterPro" id="IPR036065">
    <property type="entry name" value="BolA-like_sf"/>
</dbReference>
<dbReference type="EMBL" id="SMZO01000017">
    <property type="protein sequence ID" value="TDL88062.1"/>
    <property type="molecule type" value="Genomic_DNA"/>
</dbReference>
<protein>
    <submittedName>
        <fullName evidence="3">BolA family transcriptional regulator</fullName>
    </submittedName>
</protein>
<keyword evidence="4" id="KW-1185">Reference proteome</keyword>
<dbReference type="Proteomes" id="UP000294562">
    <property type="component" value="Unassembled WGS sequence"/>
</dbReference>
<name>A0A4R6AWC9_9RHOB</name>
<accession>A0A4R6AWC9</accession>
<dbReference type="SUPFAM" id="SSF82657">
    <property type="entry name" value="BolA-like"/>
    <property type="match status" value="1"/>
</dbReference>
<feature type="region of interest" description="Disordered" evidence="2">
    <location>
        <begin position="1"/>
        <end position="39"/>
    </location>
</feature>
<evidence type="ECO:0000313" key="4">
    <source>
        <dbReference type="Proteomes" id="UP000294562"/>
    </source>
</evidence>
<proteinExistence type="inferred from homology"/>
<dbReference type="AlphaFoldDB" id="A0A4R6AWC9"/>
<dbReference type="OrthoDB" id="9811118at2"/>
<feature type="compositionally biased region" description="Basic and acidic residues" evidence="2">
    <location>
        <begin position="7"/>
        <end position="39"/>
    </location>
</feature>